<keyword evidence="1" id="KW-0472">Membrane</keyword>
<sequence>MSTVVAWLAIHSAVCIALWAAALALRPHGWAGIAGVGFVVSLCLGPATVLTWLLCGIAAGVVMARKWTFWPAMAAVTLVALVPAGYRAWSWSGRIAELEALRAQYPVQRLEDRLAILRSPSIVVDGPLSALQPANGSPVVHTFSEPELADIEAEYNGYRNYRREGMLRSLTDVHGAVEREFHRREGFGVVRSLNMWPRQEVLELPEPEPMPQPLPSSDAGSLPLAAGFDPPRPPHLGDLQGLHRQGQLSFIDPQSLGYVDRTQHGPQAVGFQAHGFRTRPELERNQPWRVTELELVSLLKDTSPAVYQSDRLPNLKHVAHDDVPLRPLDEFEQSALERLHHGEDVVIDQHPAEIRVLGSLRAIRQCLDCHSVERGTLLGAFTYRLRPVVPATAVDSPTL</sequence>
<comment type="caution">
    <text evidence="2">The sequence shown here is derived from an EMBL/GenBank/DDBJ whole genome shotgun (WGS) entry which is preliminary data.</text>
</comment>
<organism evidence="2">
    <name type="scientific">Schlesneria paludicola</name>
    <dbReference type="NCBI Taxonomy" id="360056"/>
    <lineage>
        <taxon>Bacteria</taxon>
        <taxon>Pseudomonadati</taxon>
        <taxon>Planctomycetota</taxon>
        <taxon>Planctomycetia</taxon>
        <taxon>Planctomycetales</taxon>
        <taxon>Planctomycetaceae</taxon>
        <taxon>Schlesneria</taxon>
    </lineage>
</organism>
<name>A0A7C2P3V7_9PLAN</name>
<keyword evidence="1" id="KW-0812">Transmembrane</keyword>
<feature type="transmembrane region" description="Helical" evidence="1">
    <location>
        <begin position="69"/>
        <end position="89"/>
    </location>
</feature>
<keyword evidence="1" id="KW-1133">Transmembrane helix</keyword>
<protein>
    <submittedName>
        <fullName evidence="2">Uncharacterized protein</fullName>
    </submittedName>
</protein>
<dbReference type="AlphaFoldDB" id="A0A7C2P3V7"/>
<evidence type="ECO:0000256" key="1">
    <source>
        <dbReference type="SAM" id="Phobius"/>
    </source>
</evidence>
<accession>A0A7C2P3V7</accession>
<gene>
    <name evidence="2" type="ORF">ENQ76_01425</name>
</gene>
<feature type="transmembrane region" description="Helical" evidence="1">
    <location>
        <begin position="6"/>
        <end position="25"/>
    </location>
</feature>
<evidence type="ECO:0000313" key="2">
    <source>
        <dbReference type="EMBL" id="HEN14115.1"/>
    </source>
</evidence>
<feature type="transmembrane region" description="Helical" evidence="1">
    <location>
        <begin position="37"/>
        <end position="63"/>
    </location>
</feature>
<proteinExistence type="predicted"/>
<dbReference type="EMBL" id="DSOK01000044">
    <property type="protein sequence ID" value="HEN14115.1"/>
    <property type="molecule type" value="Genomic_DNA"/>
</dbReference>
<reference evidence="2" key="1">
    <citation type="journal article" date="2020" name="mSystems">
        <title>Genome- and Community-Level Interaction Insights into Carbon Utilization and Element Cycling Functions of Hydrothermarchaeota in Hydrothermal Sediment.</title>
        <authorList>
            <person name="Zhou Z."/>
            <person name="Liu Y."/>
            <person name="Xu W."/>
            <person name="Pan J."/>
            <person name="Luo Z.H."/>
            <person name="Li M."/>
        </authorList>
    </citation>
    <scope>NUCLEOTIDE SEQUENCE [LARGE SCALE GENOMIC DNA]</scope>
    <source>
        <strain evidence="2">SpSt-339</strain>
    </source>
</reference>